<evidence type="ECO:0000256" key="1">
    <source>
        <dbReference type="ARBA" id="ARBA00004196"/>
    </source>
</evidence>
<evidence type="ECO:0000313" key="6">
    <source>
        <dbReference type="EMBL" id="TCL69880.1"/>
    </source>
</evidence>
<protein>
    <submittedName>
        <fullName evidence="6">Monosaccharide ABC transporter substrate-binding protein (CUT2 family)</fullName>
    </submittedName>
</protein>
<comment type="caution">
    <text evidence="6">The sequence shown here is derived from an EMBL/GenBank/DDBJ whole genome shotgun (WGS) entry which is preliminary data.</text>
</comment>
<evidence type="ECO:0000313" key="7">
    <source>
        <dbReference type="Proteomes" id="UP000295008"/>
    </source>
</evidence>
<sequence>MKKVLSIVCLILVLATTVVSAAAKNVFAGNPKEEYYMVTFASGIEYWRGCFKGMQDAAKLFGVRAIYTGAPQADVNQEVTVLEQVIAKKPAGIAITCANPDGLRAPINKAIAAGIPVVTFDADSPNSNRYCYLGTSNYNAGAAAARYIAKLLGGQGEVAVSTVTGQLNHEERKSGFVDTLAKSFPNMKVVAVGNDNNDQTKAATVIAGFLQARPNLKGVFCTDALGGVGAAAAIREANAIGKVKIVSFDTDKGTLDLIKEGVISASIAQGTWSMGYWSMTFLYNIKHNLVKPVDGWRSKDINPLPGVVDTGTNVVTKSNVDAFYSK</sequence>
<keyword evidence="7" id="KW-1185">Reference proteome</keyword>
<dbReference type="InterPro" id="IPR025997">
    <property type="entry name" value="SBP_2_dom"/>
</dbReference>
<dbReference type="Proteomes" id="UP000295008">
    <property type="component" value="Unassembled WGS sequence"/>
</dbReference>
<comment type="subcellular location">
    <subcellularLocation>
        <location evidence="1">Cell envelope</location>
    </subcellularLocation>
</comment>
<dbReference type="CDD" id="cd19969">
    <property type="entry name" value="PBP1_ABC_sugar_binding-like"/>
    <property type="match status" value="1"/>
</dbReference>
<evidence type="ECO:0000256" key="2">
    <source>
        <dbReference type="ARBA" id="ARBA00007639"/>
    </source>
</evidence>
<feature type="domain" description="Periplasmic binding protein" evidence="5">
    <location>
        <begin position="37"/>
        <end position="285"/>
    </location>
</feature>
<proteinExistence type="inferred from homology"/>
<gene>
    <name evidence="6" type="ORF">EDC14_10111</name>
</gene>
<dbReference type="InterPro" id="IPR028082">
    <property type="entry name" value="Peripla_BP_I"/>
</dbReference>
<keyword evidence="3 4" id="KW-0732">Signal</keyword>
<dbReference type="AlphaFoldDB" id="A0A4R1RUV5"/>
<feature type="chain" id="PRO_5020382239" evidence="4">
    <location>
        <begin position="22"/>
        <end position="326"/>
    </location>
</feature>
<dbReference type="PANTHER" id="PTHR46847:SF1">
    <property type="entry name" value="D-ALLOSE-BINDING PERIPLASMIC PROTEIN-RELATED"/>
    <property type="match status" value="1"/>
</dbReference>
<reference evidence="6 7" key="1">
    <citation type="submission" date="2019-03" db="EMBL/GenBank/DDBJ databases">
        <title>Genomic Encyclopedia of Type Strains, Phase IV (KMG-IV): sequencing the most valuable type-strain genomes for metagenomic binning, comparative biology and taxonomic classification.</title>
        <authorList>
            <person name="Goeker M."/>
        </authorList>
    </citation>
    <scope>NUCLEOTIDE SEQUENCE [LARGE SCALE GENOMIC DNA]</scope>
    <source>
        <strain evidence="6 7">LX-B</strain>
    </source>
</reference>
<dbReference type="SUPFAM" id="SSF53822">
    <property type="entry name" value="Periplasmic binding protein-like I"/>
    <property type="match status" value="1"/>
</dbReference>
<evidence type="ECO:0000259" key="5">
    <source>
        <dbReference type="Pfam" id="PF13407"/>
    </source>
</evidence>
<comment type="similarity">
    <text evidence="2">Belongs to the bacterial solute-binding protein 2 family.</text>
</comment>
<dbReference type="GO" id="GO:0030313">
    <property type="term" value="C:cell envelope"/>
    <property type="evidence" value="ECO:0007669"/>
    <property type="project" value="UniProtKB-SubCell"/>
</dbReference>
<organism evidence="6 7">
    <name type="scientific">Hydrogenispora ethanolica</name>
    <dbReference type="NCBI Taxonomy" id="1082276"/>
    <lineage>
        <taxon>Bacteria</taxon>
        <taxon>Bacillati</taxon>
        <taxon>Bacillota</taxon>
        <taxon>Hydrogenispora</taxon>
    </lineage>
</organism>
<feature type="signal peptide" evidence="4">
    <location>
        <begin position="1"/>
        <end position="21"/>
    </location>
</feature>
<dbReference type="OrthoDB" id="9800520at2"/>
<dbReference type="RefSeq" id="WP_132014214.1">
    <property type="nucleotide sequence ID" value="NZ_SLUN01000011.1"/>
</dbReference>
<dbReference type="PANTHER" id="PTHR46847">
    <property type="entry name" value="D-ALLOSE-BINDING PERIPLASMIC PROTEIN-RELATED"/>
    <property type="match status" value="1"/>
</dbReference>
<evidence type="ECO:0000256" key="4">
    <source>
        <dbReference type="SAM" id="SignalP"/>
    </source>
</evidence>
<evidence type="ECO:0000256" key="3">
    <source>
        <dbReference type="ARBA" id="ARBA00022729"/>
    </source>
</evidence>
<dbReference type="EMBL" id="SLUN01000011">
    <property type="protein sequence ID" value="TCL69880.1"/>
    <property type="molecule type" value="Genomic_DNA"/>
</dbReference>
<dbReference type="GO" id="GO:0030246">
    <property type="term" value="F:carbohydrate binding"/>
    <property type="evidence" value="ECO:0007669"/>
    <property type="project" value="UniProtKB-ARBA"/>
</dbReference>
<name>A0A4R1RUV5_HYDET</name>
<dbReference type="Pfam" id="PF13407">
    <property type="entry name" value="Peripla_BP_4"/>
    <property type="match status" value="1"/>
</dbReference>
<accession>A0A4R1RUV5</accession>
<dbReference type="Gene3D" id="3.40.50.2300">
    <property type="match status" value="2"/>
</dbReference>